<keyword evidence="1" id="KW-0812">Transmembrane</keyword>
<evidence type="ECO:0000313" key="2">
    <source>
        <dbReference type="EMBL" id="PBK66416.1"/>
    </source>
</evidence>
<name>A0A2H3BTN6_9AGAR</name>
<protein>
    <submittedName>
        <fullName evidence="2">Uncharacterized protein</fullName>
    </submittedName>
</protein>
<evidence type="ECO:0000313" key="3">
    <source>
        <dbReference type="Proteomes" id="UP000218334"/>
    </source>
</evidence>
<keyword evidence="3" id="KW-1185">Reference proteome</keyword>
<gene>
    <name evidence="2" type="ORF">ARMSODRAFT_364948</name>
</gene>
<keyword evidence="1" id="KW-0472">Membrane</keyword>
<dbReference type="AlphaFoldDB" id="A0A2H3BTN6"/>
<evidence type="ECO:0000256" key="1">
    <source>
        <dbReference type="SAM" id="Phobius"/>
    </source>
</evidence>
<dbReference type="EMBL" id="KZ293441">
    <property type="protein sequence ID" value="PBK66416.1"/>
    <property type="molecule type" value="Genomic_DNA"/>
</dbReference>
<accession>A0A2H3BTN6</accession>
<feature type="transmembrane region" description="Helical" evidence="1">
    <location>
        <begin position="107"/>
        <end position="129"/>
    </location>
</feature>
<dbReference type="Proteomes" id="UP000218334">
    <property type="component" value="Unassembled WGS sequence"/>
</dbReference>
<sequence length="176" mass="20269">MTADRRWKAQAGMIFTRKALRNEVEDISVRKFQRRPAINSSSTSRASPLTCWPTALHRWSVGLFRIPRDRVRMGAISREHYQQSSVTMEATMHSDLPSSRLRYDTILCGRVFIMLWGPACGYICCLVYMPPLLARATMAFSTDNVVTSWVRLKRCHRKTVSKFFSSTARIDAWGFL</sequence>
<organism evidence="2 3">
    <name type="scientific">Armillaria solidipes</name>
    <dbReference type="NCBI Taxonomy" id="1076256"/>
    <lineage>
        <taxon>Eukaryota</taxon>
        <taxon>Fungi</taxon>
        <taxon>Dikarya</taxon>
        <taxon>Basidiomycota</taxon>
        <taxon>Agaricomycotina</taxon>
        <taxon>Agaricomycetes</taxon>
        <taxon>Agaricomycetidae</taxon>
        <taxon>Agaricales</taxon>
        <taxon>Marasmiineae</taxon>
        <taxon>Physalacriaceae</taxon>
        <taxon>Armillaria</taxon>
    </lineage>
</organism>
<proteinExistence type="predicted"/>
<keyword evidence="1" id="KW-1133">Transmembrane helix</keyword>
<reference evidence="3" key="1">
    <citation type="journal article" date="2017" name="Nat. Ecol. Evol.">
        <title>Genome expansion and lineage-specific genetic innovations in the forest pathogenic fungi Armillaria.</title>
        <authorList>
            <person name="Sipos G."/>
            <person name="Prasanna A.N."/>
            <person name="Walter M.C."/>
            <person name="O'Connor E."/>
            <person name="Balint B."/>
            <person name="Krizsan K."/>
            <person name="Kiss B."/>
            <person name="Hess J."/>
            <person name="Varga T."/>
            <person name="Slot J."/>
            <person name="Riley R."/>
            <person name="Boka B."/>
            <person name="Rigling D."/>
            <person name="Barry K."/>
            <person name="Lee J."/>
            <person name="Mihaltcheva S."/>
            <person name="LaButti K."/>
            <person name="Lipzen A."/>
            <person name="Waldron R."/>
            <person name="Moloney N.M."/>
            <person name="Sperisen C."/>
            <person name="Kredics L."/>
            <person name="Vagvoelgyi C."/>
            <person name="Patrignani A."/>
            <person name="Fitzpatrick D."/>
            <person name="Nagy I."/>
            <person name="Doyle S."/>
            <person name="Anderson J.B."/>
            <person name="Grigoriev I.V."/>
            <person name="Gueldener U."/>
            <person name="Muensterkoetter M."/>
            <person name="Nagy L.G."/>
        </authorList>
    </citation>
    <scope>NUCLEOTIDE SEQUENCE [LARGE SCALE GENOMIC DNA]</scope>
    <source>
        <strain evidence="3">28-4</strain>
    </source>
</reference>